<feature type="chain" id="PRO_5016639078" evidence="2">
    <location>
        <begin position="20"/>
        <end position="97"/>
    </location>
</feature>
<feature type="signal peptide" evidence="2">
    <location>
        <begin position="1"/>
        <end position="19"/>
    </location>
</feature>
<protein>
    <submittedName>
        <fullName evidence="3">Uncharacterized protein</fullName>
    </submittedName>
</protein>
<sequence>MKKLVLALSFAGIAASASAEGLSAKCTEYFHKVETNLKALPVEQLEVAQKQYDENKAQLALLDEQTQDKTCTEALEQMKVSEESKEETTDNVKEEAK</sequence>
<evidence type="ECO:0000256" key="1">
    <source>
        <dbReference type="SAM" id="MobiDB-lite"/>
    </source>
</evidence>
<dbReference type="AlphaFoldDB" id="A0A379C8C4"/>
<dbReference type="Proteomes" id="UP000255417">
    <property type="component" value="Unassembled WGS sequence"/>
</dbReference>
<evidence type="ECO:0000313" key="4">
    <source>
        <dbReference type="Proteomes" id="UP000255417"/>
    </source>
</evidence>
<dbReference type="InterPro" id="IPR020493">
    <property type="entry name" value="Uncharacterised_HI0310"/>
</dbReference>
<gene>
    <name evidence="3" type="ORF">NCTC12872_00424</name>
</gene>
<proteinExistence type="predicted"/>
<keyword evidence="2" id="KW-0732">Signal</keyword>
<feature type="compositionally biased region" description="Basic and acidic residues" evidence="1">
    <location>
        <begin position="79"/>
        <end position="97"/>
    </location>
</feature>
<dbReference type="OrthoDB" id="5678640at2"/>
<name>A0A379C8C4_9PAST</name>
<dbReference type="EMBL" id="UGTA01000001">
    <property type="protein sequence ID" value="SUB58461.1"/>
    <property type="molecule type" value="Genomic_DNA"/>
</dbReference>
<evidence type="ECO:0000256" key="2">
    <source>
        <dbReference type="SAM" id="SignalP"/>
    </source>
</evidence>
<dbReference type="Pfam" id="PF17274">
    <property type="entry name" value="DUF5339"/>
    <property type="match status" value="1"/>
</dbReference>
<reference evidence="3 4" key="1">
    <citation type="submission" date="2018-06" db="EMBL/GenBank/DDBJ databases">
        <authorList>
            <consortium name="Pathogen Informatics"/>
            <person name="Doyle S."/>
        </authorList>
    </citation>
    <scope>NUCLEOTIDE SEQUENCE [LARGE SCALE GENOMIC DNA]</scope>
    <source>
        <strain evidence="3 4">NCTC12872</strain>
    </source>
</reference>
<accession>A0A379C8C4</accession>
<keyword evidence="4" id="KW-1185">Reference proteome</keyword>
<dbReference type="RefSeq" id="WP_115314984.1">
    <property type="nucleotide sequence ID" value="NZ_LWIF01000001.1"/>
</dbReference>
<evidence type="ECO:0000313" key="3">
    <source>
        <dbReference type="EMBL" id="SUB58461.1"/>
    </source>
</evidence>
<feature type="region of interest" description="Disordered" evidence="1">
    <location>
        <begin position="77"/>
        <end position="97"/>
    </location>
</feature>
<organism evidence="3 4">
    <name type="scientific">Phocoenobacter uteri</name>
    <dbReference type="NCBI Taxonomy" id="146806"/>
    <lineage>
        <taxon>Bacteria</taxon>
        <taxon>Pseudomonadati</taxon>
        <taxon>Pseudomonadota</taxon>
        <taxon>Gammaproteobacteria</taxon>
        <taxon>Pasteurellales</taxon>
        <taxon>Pasteurellaceae</taxon>
        <taxon>Phocoenobacter</taxon>
    </lineage>
</organism>